<organism evidence="3 4">
    <name type="scientific">Clostridium moniliforme</name>
    <dbReference type="NCBI Taxonomy" id="39489"/>
    <lineage>
        <taxon>Bacteria</taxon>
        <taxon>Bacillati</taxon>
        <taxon>Bacillota</taxon>
        <taxon>Clostridia</taxon>
        <taxon>Eubacteriales</taxon>
        <taxon>Clostridiaceae</taxon>
        <taxon>Clostridium</taxon>
    </lineage>
</organism>
<dbReference type="PANTHER" id="PTHR35333:SF3">
    <property type="entry name" value="BETA-LACTAMASE-TYPE TRANSPEPTIDASE FOLD CONTAINING PROTEIN"/>
    <property type="match status" value="1"/>
</dbReference>
<feature type="coiled-coil region" evidence="1">
    <location>
        <begin position="307"/>
        <end position="334"/>
    </location>
</feature>
<dbReference type="PANTHER" id="PTHR35333">
    <property type="entry name" value="BETA-LACTAMASE"/>
    <property type="match status" value="1"/>
</dbReference>
<proteinExistence type="predicted"/>
<dbReference type="SUPFAM" id="SSF56601">
    <property type="entry name" value="beta-lactamase/transpeptidase-like"/>
    <property type="match status" value="1"/>
</dbReference>
<evidence type="ECO:0000313" key="3">
    <source>
        <dbReference type="EMBL" id="MBP1888648.1"/>
    </source>
</evidence>
<accession>A0ABS4EXC6</accession>
<protein>
    <submittedName>
        <fullName evidence="3">Beta-lactamase class A</fullName>
        <ecNumber evidence="3">3.5.2.6</ecNumber>
    </submittedName>
</protein>
<keyword evidence="3" id="KW-0378">Hydrolase</keyword>
<evidence type="ECO:0000256" key="1">
    <source>
        <dbReference type="SAM" id="Coils"/>
    </source>
</evidence>
<dbReference type="Proteomes" id="UP000783390">
    <property type="component" value="Unassembled WGS sequence"/>
</dbReference>
<dbReference type="RefSeq" id="WP_209795382.1">
    <property type="nucleotide sequence ID" value="NZ_JAGGJZ010000001.1"/>
</dbReference>
<dbReference type="InterPro" id="IPR012338">
    <property type="entry name" value="Beta-lactam/transpept-like"/>
</dbReference>
<dbReference type="EMBL" id="JAGGJZ010000001">
    <property type="protein sequence ID" value="MBP1888648.1"/>
    <property type="molecule type" value="Genomic_DNA"/>
</dbReference>
<dbReference type="InterPro" id="IPR000871">
    <property type="entry name" value="Beta-lactam_class-A"/>
</dbReference>
<sequence length="335" mass="38900">MEKKRRILTISTITVVSLIIILGRAKGAKFFANTKKYEFKKNTINQCNQLKDEEKTKKDKKLQLVYDKEFTKIKDTIDYYVKDSKDYGIYYKDLVSKNTYEYNADKPFLAASTIKVSLVMDIADKIQEGKLSKNGSVRYISCDYEGGCGVLQGNTAKLRHPIKYTELMKYAIVYSDNIATHMLLRLSGNLDKYIKNICGEKRKSGGNYITAKQQGLILERLYNNPKKNPMYNDIIKNMKNTVFHDRLDKYIPHEICAHKIGDYKSCVHDTGIIFTKNPYIITVYTENRISSADRTISDLSKKIYDIHIESEKEINNIEKDYKKKINEIESKYKNK</sequence>
<gene>
    <name evidence="3" type="ORF">J2Z53_000227</name>
</gene>
<keyword evidence="1" id="KW-0175">Coiled coil</keyword>
<keyword evidence="4" id="KW-1185">Reference proteome</keyword>
<dbReference type="EC" id="3.5.2.6" evidence="3"/>
<feature type="domain" description="Beta-lactamase class A catalytic" evidence="2">
    <location>
        <begin position="88"/>
        <end position="285"/>
    </location>
</feature>
<comment type="caution">
    <text evidence="3">The sequence shown here is derived from an EMBL/GenBank/DDBJ whole genome shotgun (WGS) entry which is preliminary data.</text>
</comment>
<reference evidence="3 4" key="1">
    <citation type="submission" date="2021-03" db="EMBL/GenBank/DDBJ databases">
        <title>Genomic Encyclopedia of Type Strains, Phase IV (KMG-IV): sequencing the most valuable type-strain genomes for metagenomic binning, comparative biology and taxonomic classification.</title>
        <authorList>
            <person name="Goeker M."/>
        </authorList>
    </citation>
    <scope>NUCLEOTIDE SEQUENCE [LARGE SCALE GENOMIC DNA]</scope>
    <source>
        <strain evidence="3 4">DSM 3984</strain>
    </source>
</reference>
<dbReference type="GO" id="GO:0008800">
    <property type="term" value="F:beta-lactamase activity"/>
    <property type="evidence" value="ECO:0007669"/>
    <property type="project" value="UniProtKB-EC"/>
</dbReference>
<dbReference type="Gene3D" id="3.40.710.10">
    <property type="entry name" value="DD-peptidase/beta-lactamase superfamily"/>
    <property type="match status" value="1"/>
</dbReference>
<dbReference type="InterPro" id="IPR045155">
    <property type="entry name" value="Beta-lactam_cat"/>
</dbReference>
<name>A0ABS4EXC6_9CLOT</name>
<dbReference type="Pfam" id="PF13354">
    <property type="entry name" value="Beta-lactamase2"/>
    <property type="match status" value="1"/>
</dbReference>
<evidence type="ECO:0000313" key="4">
    <source>
        <dbReference type="Proteomes" id="UP000783390"/>
    </source>
</evidence>
<evidence type="ECO:0000259" key="2">
    <source>
        <dbReference type="Pfam" id="PF13354"/>
    </source>
</evidence>